<dbReference type="OrthoDB" id="354304at2759"/>
<dbReference type="PANTHER" id="PTHR48100">
    <property type="entry name" value="BROAD-SPECIFICITY PHOSPHATASE YOR283W-RELATED"/>
    <property type="match status" value="1"/>
</dbReference>
<evidence type="ECO:0000256" key="3">
    <source>
        <dbReference type="PIRSR" id="PIRSR613078-2"/>
    </source>
</evidence>
<dbReference type="Pfam" id="PF00300">
    <property type="entry name" value="His_Phos_1"/>
    <property type="match status" value="1"/>
</dbReference>
<keyword evidence="5" id="KW-1185">Reference proteome</keyword>
<evidence type="ECO:0000256" key="1">
    <source>
        <dbReference type="ARBA" id="ARBA00038362"/>
    </source>
</evidence>
<dbReference type="CDD" id="cd07067">
    <property type="entry name" value="HP_PGM_like"/>
    <property type="match status" value="1"/>
</dbReference>
<protein>
    <recommendedName>
        <fullName evidence="6">Phosphoglycerate mutase</fullName>
    </recommendedName>
</protein>
<dbReference type="SUPFAM" id="SSF53254">
    <property type="entry name" value="Phosphoglycerate mutase-like"/>
    <property type="match status" value="1"/>
</dbReference>
<reference evidence="4" key="2">
    <citation type="journal article" date="2023" name="Int. J. Mol. Sci.">
        <title>De Novo Assembly and Annotation of 11 Diverse Shrub Willow (Salix) Genomes Reveals Novel Gene Organization in Sex-Linked Regions.</title>
        <authorList>
            <person name="Hyden B."/>
            <person name="Feng K."/>
            <person name="Yates T.B."/>
            <person name="Jawdy S."/>
            <person name="Cereghino C."/>
            <person name="Smart L.B."/>
            <person name="Muchero W."/>
        </authorList>
    </citation>
    <scope>NUCLEOTIDE SEQUENCE</scope>
    <source>
        <tissue evidence="4">Shoot tip</tissue>
    </source>
</reference>
<dbReference type="Gene3D" id="3.40.50.1240">
    <property type="entry name" value="Phosphoglycerate mutase-like"/>
    <property type="match status" value="1"/>
</dbReference>
<dbReference type="AlphaFoldDB" id="A0A9Q0ZMU6"/>
<comment type="caution">
    <text evidence="4">The sequence shown here is derived from an EMBL/GenBank/DDBJ whole genome shotgun (WGS) entry which is preliminary data.</text>
</comment>
<sequence length="145" mass="15839">MANSDNPGSGTVGPTCAEIIVVRHGETVWNVDGRIQGHIDVELNDVGREQAAVVADRLSREFKVSAVYSSDLKRASETAEKIAASCGIAEVIKDPDLRERHLGDLQGLVLREAAKVSDAAYRAFKSHRTNQNIPVCQTDLFFQTF</sequence>
<dbReference type="FunFam" id="3.40.50.1240:FF:000137">
    <property type="match status" value="1"/>
</dbReference>
<feature type="active site" description="Proton donor/acceptor" evidence="2">
    <location>
        <position position="99"/>
    </location>
</feature>
<evidence type="ECO:0000256" key="2">
    <source>
        <dbReference type="PIRSR" id="PIRSR613078-1"/>
    </source>
</evidence>
<feature type="active site" description="Tele-phosphohistidine intermediate" evidence="2">
    <location>
        <position position="24"/>
    </location>
</feature>
<evidence type="ECO:0008006" key="6">
    <source>
        <dbReference type="Google" id="ProtNLM"/>
    </source>
</evidence>
<gene>
    <name evidence="4" type="ORF">OIU79_000426</name>
</gene>
<evidence type="ECO:0000313" key="5">
    <source>
        <dbReference type="Proteomes" id="UP001151532"/>
    </source>
</evidence>
<dbReference type="PANTHER" id="PTHR48100:SF34">
    <property type="entry name" value="PHOSPHOGLYCERATE MUTASE-LIKE PROTEIN 4"/>
    <property type="match status" value="1"/>
</dbReference>
<dbReference type="Proteomes" id="UP001151532">
    <property type="component" value="Chromosome 7"/>
</dbReference>
<feature type="binding site" evidence="3">
    <location>
        <begin position="23"/>
        <end position="30"/>
    </location>
    <ligand>
        <name>substrate</name>
    </ligand>
</feature>
<proteinExistence type="inferred from homology"/>
<dbReference type="SMART" id="SM00855">
    <property type="entry name" value="PGAM"/>
    <property type="match status" value="1"/>
</dbReference>
<name>A0A9Q0ZMU6_SALPP</name>
<dbReference type="InterPro" id="IPR050275">
    <property type="entry name" value="PGM_Phosphatase"/>
</dbReference>
<dbReference type="GO" id="GO:0016791">
    <property type="term" value="F:phosphatase activity"/>
    <property type="evidence" value="ECO:0007669"/>
    <property type="project" value="TreeGrafter"/>
</dbReference>
<dbReference type="InterPro" id="IPR013078">
    <property type="entry name" value="His_Pase_superF_clade-1"/>
</dbReference>
<organism evidence="4 5">
    <name type="scientific">Salix purpurea</name>
    <name type="common">Purple osier willow</name>
    <dbReference type="NCBI Taxonomy" id="77065"/>
    <lineage>
        <taxon>Eukaryota</taxon>
        <taxon>Viridiplantae</taxon>
        <taxon>Streptophyta</taxon>
        <taxon>Embryophyta</taxon>
        <taxon>Tracheophyta</taxon>
        <taxon>Spermatophyta</taxon>
        <taxon>Magnoliopsida</taxon>
        <taxon>eudicotyledons</taxon>
        <taxon>Gunneridae</taxon>
        <taxon>Pentapetalae</taxon>
        <taxon>rosids</taxon>
        <taxon>fabids</taxon>
        <taxon>Malpighiales</taxon>
        <taxon>Salicaceae</taxon>
        <taxon>Saliceae</taxon>
        <taxon>Salix</taxon>
    </lineage>
</organism>
<comment type="similarity">
    <text evidence="1">Belongs to the phosphoglycerate mutase family.</text>
</comment>
<accession>A0A9Q0ZMU6</accession>
<feature type="binding site" evidence="3">
    <location>
        <position position="74"/>
    </location>
    <ligand>
        <name>substrate</name>
    </ligand>
</feature>
<dbReference type="PROSITE" id="PS00175">
    <property type="entry name" value="PG_MUTASE"/>
    <property type="match status" value="1"/>
</dbReference>
<dbReference type="InterPro" id="IPR029033">
    <property type="entry name" value="His_PPase_superfam"/>
</dbReference>
<evidence type="ECO:0000313" key="4">
    <source>
        <dbReference type="EMBL" id="KAJ6740291.1"/>
    </source>
</evidence>
<dbReference type="InterPro" id="IPR001345">
    <property type="entry name" value="PG/BPGM_mutase_AS"/>
</dbReference>
<dbReference type="EMBL" id="JAPFFK010000010">
    <property type="protein sequence ID" value="KAJ6740291.1"/>
    <property type="molecule type" value="Genomic_DNA"/>
</dbReference>
<reference evidence="4" key="1">
    <citation type="submission" date="2022-11" db="EMBL/GenBank/DDBJ databases">
        <authorList>
            <person name="Hyden B.L."/>
            <person name="Feng K."/>
            <person name="Yates T."/>
            <person name="Jawdy S."/>
            <person name="Smart L.B."/>
            <person name="Muchero W."/>
        </authorList>
    </citation>
    <scope>NUCLEOTIDE SEQUENCE</scope>
    <source>
        <tissue evidence="4">Shoot tip</tissue>
    </source>
</reference>
<dbReference type="GO" id="GO:0005829">
    <property type="term" value="C:cytosol"/>
    <property type="evidence" value="ECO:0007669"/>
    <property type="project" value="TreeGrafter"/>
</dbReference>